<dbReference type="OrthoDB" id="5563539at2759"/>
<feature type="compositionally biased region" description="Low complexity" evidence="1">
    <location>
        <begin position="413"/>
        <end position="433"/>
    </location>
</feature>
<reference evidence="2" key="1">
    <citation type="journal article" date="2020" name="Mol. Plant Microbe Interact.">
        <title>Genome Sequence of the Biocontrol Agent Coniothyrium minitans strain Conio (IMI 134523).</title>
        <authorList>
            <person name="Patel D."/>
            <person name="Shittu T.A."/>
            <person name="Baroncelli R."/>
            <person name="Muthumeenakshi S."/>
            <person name="Osborne T.H."/>
            <person name="Janganan T.K."/>
            <person name="Sreenivasaprasad S."/>
        </authorList>
    </citation>
    <scope>NUCLEOTIDE SEQUENCE</scope>
    <source>
        <strain evidence="2">Conio</strain>
    </source>
</reference>
<dbReference type="GO" id="GO:0007039">
    <property type="term" value="P:protein catabolic process in the vacuole"/>
    <property type="evidence" value="ECO:0007669"/>
    <property type="project" value="TreeGrafter"/>
</dbReference>
<keyword evidence="3" id="KW-1185">Reference proteome</keyword>
<dbReference type="AlphaFoldDB" id="A0A9P6KPR7"/>
<dbReference type="Proteomes" id="UP000756921">
    <property type="component" value="Unassembled WGS sequence"/>
</dbReference>
<organism evidence="2 3">
    <name type="scientific">Paraphaeosphaeria minitans</name>
    <dbReference type="NCBI Taxonomy" id="565426"/>
    <lineage>
        <taxon>Eukaryota</taxon>
        <taxon>Fungi</taxon>
        <taxon>Dikarya</taxon>
        <taxon>Ascomycota</taxon>
        <taxon>Pezizomycotina</taxon>
        <taxon>Dothideomycetes</taxon>
        <taxon>Pleosporomycetidae</taxon>
        <taxon>Pleosporales</taxon>
        <taxon>Massarineae</taxon>
        <taxon>Didymosphaeriaceae</taxon>
        <taxon>Paraphaeosphaeria</taxon>
    </lineage>
</organism>
<feature type="region of interest" description="Disordered" evidence="1">
    <location>
        <begin position="360"/>
        <end position="439"/>
    </location>
</feature>
<dbReference type="PANTHER" id="PTHR28051:SF1">
    <property type="entry name" value="PROTEIN MTL1-RELATED"/>
    <property type="match status" value="1"/>
</dbReference>
<feature type="region of interest" description="Disordered" evidence="1">
    <location>
        <begin position="98"/>
        <end position="142"/>
    </location>
</feature>
<feature type="compositionally biased region" description="Polar residues" evidence="1">
    <location>
        <begin position="368"/>
        <end position="381"/>
    </location>
</feature>
<dbReference type="GO" id="GO:0005773">
    <property type="term" value="C:vacuole"/>
    <property type="evidence" value="ECO:0007669"/>
    <property type="project" value="GOC"/>
</dbReference>
<dbReference type="EMBL" id="WJXW01000008">
    <property type="protein sequence ID" value="KAF9733869.1"/>
    <property type="molecule type" value="Genomic_DNA"/>
</dbReference>
<feature type="compositionally biased region" description="Polar residues" evidence="1">
    <location>
        <begin position="398"/>
        <end position="407"/>
    </location>
</feature>
<comment type="caution">
    <text evidence="2">The sequence shown here is derived from an EMBL/GenBank/DDBJ whole genome shotgun (WGS) entry which is preliminary data.</text>
</comment>
<evidence type="ECO:0000313" key="3">
    <source>
        <dbReference type="Proteomes" id="UP000756921"/>
    </source>
</evidence>
<sequence length="439" mass="48456">MTNFMAAPGEMLSQHARLRPSASQASFFDSKQAPFAVRRNSYSFSNLRSTLNSSRSSSIRSTPASSLSLDTKSEGALSNSDDKCLAFSAYWVAEKPKDIDSDAPPSSPLPATDIPSPAQPPASYPGHVPVSEDDTNLGPEPSQHVDYLSHDWKEEDMWSSWRHIVEHRSVTVTPESLNWLKESDVTWLYGPLQPSTNLTVKQHTSEHTSRLTQSNSLLNKKPTLKKRSISEVMQKSVSASSLVGQAAAVQAQQATSVTFEGGRWRPLVGRATASCFALIPTRTNSQYTTDYFSSQSTSGLIKPVHGERKHIRFNEKVEQCVAVECKAVDEDHDEDFNHNPWAKYRDDDFSSNKGIVMIKRSGGERPLSQPNSKTSISSENKTIAKLPPTTLMYRTDSSDVTTQQRTHSLGFFQSSRLSPSPSQESLRPSSPSSNFPRAG</sequence>
<dbReference type="InterPro" id="IPR052292">
    <property type="entry name" value="Glucose_repression_reg"/>
</dbReference>
<proteinExistence type="predicted"/>
<feature type="compositionally biased region" description="Low complexity" evidence="1">
    <location>
        <begin position="48"/>
        <end position="69"/>
    </location>
</feature>
<evidence type="ECO:0000313" key="2">
    <source>
        <dbReference type="EMBL" id="KAF9733869.1"/>
    </source>
</evidence>
<name>A0A9P6KPR7_9PLEO</name>
<feature type="region of interest" description="Disordered" evidence="1">
    <location>
        <begin position="48"/>
        <end position="79"/>
    </location>
</feature>
<dbReference type="GO" id="GO:0042149">
    <property type="term" value="P:cellular response to glucose starvation"/>
    <property type="evidence" value="ECO:0007669"/>
    <property type="project" value="TreeGrafter"/>
</dbReference>
<protein>
    <submittedName>
        <fullName evidence="2">Hex2 protein</fullName>
    </submittedName>
</protein>
<evidence type="ECO:0000256" key="1">
    <source>
        <dbReference type="SAM" id="MobiDB-lite"/>
    </source>
</evidence>
<dbReference type="PANTHER" id="PTHR28051">
    <property type="entry name" value="PROTEIN MTL1-RELATED"/>
    <property type="match status" value="1"/>
</dbReference>
<gene>
    <name evidence="2" type="ORF">PMIN01_08212</name>
</gene>
<accession>A0A9P6KPR7</accession>